<evidence type="ECO:0000256" key="5">
    <source>
        <dbReference type="ARBA" id="ARBA00023242"/>
    </source>
</evidence>
<evidence type="ECO:0000256" key="1">
    <source>
        <dbReference type="ARBA" id="ARBA00004123"/>
    </source>
</evidence>
<organism evidence="8">
    <name type="scientific">Arundo donax</name>
    <name type="common">Giant reed</name>
    <name type="synonym">Donax arundinaceus</name>
    <dbReference type="NCBI Taxonomy" id="35708"/>
    <lineage>
        <taxon>Eukaryota</taxon>
        <taxon>Viridiplantae</taxon>
        <taxon>Streptophyta</taxon>
        <taxon>Embryophyta</taxon>
        <taxon>Tracheophyta</taxon>
        <taxon>Spermatophyta</taxon>
        <taxon>Magnoliopsida</taxon>
        <taxon>Liliopsida</taxon>
        <taxon>Poales</taxon>
        <taxon>Poaceae</taxon>
        <taxon>PACMAD clade</taxon>
        <taxon>Arundinoideae</taxon>
        <taxon>Arundineae</taxon>
        <taxon>Arundo</taxon>
    </lineage>
</organism>
<dbReference type="Gene3D" id="2.20.25.80">
    <property type="entry name" value="WRKY domain"/>
    <property type="match status" value="1"/>
</dbReference>
<feature type="compositionally biased region" description="Low complexity" evidence="6">
    <location>
        <begin position="216"/>
        <end position="230"/>
    </location>
</feature>
<feature type="region of interest" description="Disordered" evidence="6">
    <location>
        <begin position="130"/>
        <end position="231"/>
    </location>
</feature>
<dbReference type="InterPro" id="IPR018872">
    <property type="entry name" value="Zn-cluster-dom"/>
</dbReference>
<keyword evidence="2" id="KW-0805">Transcription regulation</keyword>
<protein>
    <recommendedName>
        <fullName evidence="7">WRKY domain-containing protein</fullName>
    </recommendedName>
</protein>
<dbReference type="GO" id="GO:0003700">
    <property type="term" value="F:DNA-binding transcription factor activity"/>
    <property type="evidence" value="ECO:0007669"/>
    <property type="project" value="InterPro"/>
</dbReference>
<dbReference type="FunFam" id="2.20.25.80:FF:000004">
    <property type="entry name" value="WRKY transcription factor 65"/>
    <property type="match status" value="1"/>
</dbReference>
<dbReference type="SUPFAM" id="SSF118290">
    <property type="entry name" value="WRKY DNA-binding domain"/>
    <property type="match status" value="1"/>
</dbReference>
<dbReference type="GO" id="GO:0043565">
    <property type="term" value="F:sequence-specific DNA binding"/>
    <property type="evidence" value="ECO:0007669"/>
    <property type="project" value="InterPro"/>
</dbReference>
<feature type="compositionally biased region" description="Low complexity" evidence="6">
    <location>
        <begin position="178"/>
        <end position="187"/>
    </location>
</feature>
<comment type="subcellular location">
    <subcellularLocation>
        <location evidence="1">Nucleus</location>
    </subcellularLocation>
</comment>
<keyword evidence="3" id="KW-0238">DNA-binding</keyword>
<reference evidence="8" key="2">
    <citation type="journal article" date="2015" name="Data Brief">
        <title>Shoot transcriptome of the giant reed, Arundo donax.</title>
        <authorList>
            <person name="Barrero R.A."/>
            <person name="Guerrero F.D."/>
            <person name="Moolhuijzen P."/>
            <person name="Goolsby J.A."/>
            <person name="Tidwell J."/>
            <person name="Bellgard S.E."/>
            <person name="Bellgard M.I."/>
        </authorList>
    </citation>
    <scope>NUCLEOTIDE SEQUENCE</scope>
    <source>
        <tissue evidence="8">Shoot tissue taken approximately 20 cm above the soil surface</tissue>
    </source>
</reference>
<sequence>MAVDLMGFGFAPAAGEQLAFQEAAAAGLRSLELLASSLSPRAGRAQSLPFGQIADQAVSRFRRVINLLDRTGHARFRRAPAAVAAPTETLLPSPPSAPSPPPATPAPVSQPAAPHKSLTLDFTKPATKTTAAPAVSATSTSFLSSVTAGGEGSVSKGGSLISSGKPPLPKRKHPCSSAAGAGATAPHAAHHEPGRCHCSKKKRKHPRGATRTVRVPAPSSSPPGSRAAAADIPADDYSWRKYGQKPIKGSPFPRGYYRCSTAKGCPARKHVERAADDPATLVVTYEGDHRHDAAPAGAARVA</sequence>
<dbReference type="AlphaFoldDB" id="A0A0A9FM56"/>
<dbReference type="InterPro" id="IPR003657">
    <property type="entry name" value="WRKY_dom"/>
</dbReference>
<dbReference type="GO" id="GO:0005634">
    <property type="term" value="C:nucleus"/>
    <property type="evidence" value="ECO:0007669"/>
    <property type="project" value="UniProtKB-SubCell"/>
</dbReference>
<dbReference type="Pfam" id="PF03106">
    <property type="entry name" value="WRKY"/>
    <property type="match status" value="1"/>
</dbReference>
<feature type="compositionally biased region" description="Low complexity" evidence="6">
    <location>
        <begin position="130"/>
        <end position="141"/>
    </location>
</feature>
<keyword evidence="5" id="KW-0539">Nucleus</keyword>
<keyword evidence="4" id="KW-0804">Transcription</keyword>
<proteinExistence type="predicted"/>
<reference evidence="8" key="1">
    <citation type="submission" date="2014-09" db="EMBL/GenBank/DDBJ databases">
        <authorList>
            <person name="Magalhaes I.L.F."/>
            <person name="Oliveira U."/>
            <person name="Santos F.R."/>
            <person name="Vidigal T.H.D.A."/>
            <person name="Brescovit A.D."/>
            <person name="Santos A.J."/>
        </authorList>
    </citation>
    <scope>NUCLEOTIDE SEQUENCE</scope>
    <source>
        <tissue evidence="8">Shoot tissue taken approximately 20 cm above the soil surface</tissue>
    </source>
</reference>
<evidence type="ECO:0000256" key="3">
    <source>
        <dbReference type="ARBA" id="ARBA00023125"/>
    </source>
</evidence>
<feature type="compositionally biased region" description="Pro residues" evidence="6">
    <location>
        <begin position="92"/>
        <end position="105"/>
    </location>
</feature>
<dbReference type="EMBL" id="GBRH01185587">
    <property type="protein sequence ID" value="JAE12309.1"/>
    <property type="molecule type" value="Transcribed_RNA"/>
</dbReference>
<dbReference type="InterPro" id="IPR036576">
    <property type="entry name" value="WRKY_dom_sf"/>
</dbReference>
<evidence type="ECO:0000259" key="7">
    <source>
        <dbReference type="PROSITE" id="PS50811"/>
    </source>
</evidence>
<evidence type="ECO:0000313" key="8">
    <source>
        <dbReference type="EMBL" id="JAE12309.1"/>
    </source>
</evidence>
<feature type="region of interest" description="Disordered" evidence="6">
    <location>
        <begin position="83"/>
        <end position="115"/>
    </location>
</feature>
<dbReference type="SMART" id="SM00774">
    <property type="entry name" value="WRKY"/>
    <property type="match status" value="1"/>
</dbReference>
<evidence type="ECO:0000256" key="6">
    <source>
        <dbReference type="SAM" id="MobiDB-lite"/>
    </source>
</evidence>
<dbReference type="PANTHER" id="PTHR31282">
    <property type="entry name" value="WRKY TRANSCRIPTION FACTOR 21-RELATED"/>
    <property type="match status" value="1"/>
</dbReference>
<name>A0A0A9FM56_ARUDO</name>
<dbReference type="Pfam" id="PF10533">
    <property type="entry name" value="Plant_zn_clust"/>
    <property type="match status" value="1"/>
</dbReference>
<accession>A0A0A9FM56</accession>
<evidence type="ECO:0000256" key="4">
    <source>
        <dbReference type="ARBA" id="ARBA00023163"/>
    </source>
</evidence>
<dbReference type="InterPro" id="IPR044810">
    <property type="entry name" value="WRKY_plant"/>
</dbReference>
<evidence type="ECO:0000256" key="2">
    <source>
        <dbReference type="ARBA" id="ARBA00023015"/>
    </source>
</evidence>
<feature type="domain" description="WRKY" evidence="7">
    <location>
        <begin position="228"/>
        <end position="294"/>
    </location>
</feature>
<dbReference type="PROSITE" id="PS50811">
    <property type="entry name" value="WRKY"/>
    <property type="match status" value="1"/>
</dbReference>
<feature type="compositionally biased region" description="Basic residues" evidence="6">
    <location>
        <begin position="197"/>
        <end position="208"/>
    </location>
</feature>